<protein>
    <submittedName>
        <fullName evidence="1">Uncharacterized protein</fullName>
    </submittedName>
</protein>
<reference evidence="1 2" key="1">
    <citation type="journal article" date="2017" name="Gigascience">
        <title>Draft genome of the honey bee ectoparasitic mite, Tropilaelaps mercedesae, is shaped by the parasitic life history.</title>
        <authorList>
            <person name="Dong X."/>
            <person name="Armstrong S.D."/>
            <person name="Xia D."/>
            <person name="Makepeace B.L."/>
            <person name="Darby A.C."/>
            <person name="Kadowaki T."/>
        </authorList>
    </citation>
    <scope>NUCLEOTIDE SEQUENCE [LARGE SCALE GENOMIC DNA]</scope>
    <source>
        <strain evidence="1">Wuxi-XJTLU</strain>
    </source>
</reference>
<keyword evidence="2" id="KW-1185">Reference proteome</keyword>
<gene>
    <name evidence="1" type="ORF">BIW11_12769</name>
</gene>
<dbReference type="EMBL" id="MNPL01023800">
    <property type="protein sequence ID" value="OQR68659.1"/>
    <property type="molecule type" value="Genomic_DNA"/>
</dbReference>
<proteinExistence type="predicted"/>
<organism evidence="1 2">
    <name type="scientific">Tropilaelaps mercedesae</name>
    <dbReference type="NCBI Taxonomy" id="418985"/>
    <lineage>
        <taxon>Eukaryota</taxon>
        <taxon>Metazoa</taxon>
        <taxon>Ecdysozoa</taxon>
        <taxon>Arthropoda</taxon>
        <taxon>Chelicerata</taxon>
        <taxon>Arachnida</taxon>
        <taxon>Acari</taxon>
        <taxon>Parasitiformes</taxon>
        <taxon>Mesostigmata</taxon>
        <taxon>Gamasina</taxon>
        <taxon>Dermanyssoidea</taxon>
        <taxon>Laelapidae</taxon>
        <taxon>Tropilaelaps</taxon>
    </lineage>
</organism>
<dbReference type="InParanoid" id="A0A1V9X4W8"/>
<name>A0A1V9X4W8_9ACAR</name>
<accession>A0A1V9X4W8</accession>
<feature type="non-terminal residue" evidence="1">
    <location>
        <position position="84"/>
    </location>
</feature>
<dbReference type="Proteomes" id="UP000192247">
    <property type="component" value="Unassembled WGS sequence"/>
</dbReference>
<sequence>MRCRGLLCDKASKVVDDANCTYVGSAEGEGQNWTCIIVMKPEFKVLNYRVDCHEKQLDDIICIERDCCTLYFDVELLSSWYKSW</sequence>
<evidence type="ECO:0000313" key="2">
    <source>
        <dbReference type="Proteomes" id="UP000192247"/>
    </source>
</evidence>
<evidence type="ECO:0000313" key="1">
    <source>
        <dbReference type="EMBL" id="OQR68659.1"/>
    </source>
</evidence>
<comment type="caution">
    <text evidence="1">The sequence shown here is derived from an EMBL/GenBank/DDBJ whole genome shotgun (WGS) entry which is preliminary data.</text>
</comment>
<dbReference type="AlphaFoldDB" id="A0A1V9X4W8"/>